<dbReference type="GO" id="GO:0005737">
    <property type="term" value="C:cytoplasm"/>
    <property type="evidence" value="ECO:0007669"/>
    <property type="project" value="UniProtKB-SubCell"/>
</dbReference>
<dbReference type="Pfam" id="PF24492">
    <property type="entry name" value="HEAT_ECM29"/>
    <property type="match status" value="1"/>
</dbReference>
<sequence length="1748" mass="194300">MASVSSPNAAEARELALVGKVEMRIALTDTDAKLEAILKTYLVPLLLKLASENVSVRNKVISICQHINTRIKPQEIKLPVAALLKQFKENPTVPLIRHFDILYIQQGISRLPISERLELLPILTRGIELDSSNSPSHGAQLFHLLLRLLGHFKLPPRGSKEDGELRTALGVDDRDAKFLSHWFGKLILLSIVRNKSSESDAPVDCPGVSADEYKFLTVQGKPDAWDPTVDGGLNLVEAKVIVSRFLASGLFIDEERFLPALFASADTNSRISDTGEDTLKRVLPTADLENRKLVHQLLEIYFGSQATGGPPPVRIPLRIKILNLLSKSVTSTTYPSYISRIVEEDLIYGHNAQNSRTSVGREISKFRSAIFGLVNFAARHGSRSDLSAVAPDLVQNLRSFIEDQGWPAPVGEHDLELRGYGYETIGLLAKASPENILFEPKVSLLNWLFTSLGEDSSGKDVVVSIEEALSSVLGAFTAPFKDPETESRFRQILLRNTLLDRSSQPDGLDGTYSGTQKILRSTRYVAARFANRCLPYHDVLARWINILAMSGAAKEKHEVVEEGKKGLDPYWYKMMNASYDSLDQAPVGAEEPDRFSFPDFDALVEFIFEHNHDGDDVDMETDDSTRVLNRINRFRNQFRDAFPGVIKYCCQVFMHSALAEKHIKIEKSAEWERKMETLVSTDQRARQAIKFYAKDANHSLSLATLLRSAFEELVRDNAELRQAGEAFVDLCSLCPEFVWQSANLIRDFRALEPSIFSNNYPRRVAASHTFGLLASHQQCDGLEIQSSLSHLLQKAQAWKGAVGAELNKASGATLALGYYFSRVQWRGLMTDDINQQLTAYLQTLFEILKTSTDSTLKEAAHLSIEQLSLFYVLKPETVCEYMPYAEVVDKVHETAKTGNTKAILALGHLSMITEEHDDEETADSYLHHVAEKLYNLHEVRQSEVQFSVGEALSCLASGWSSKALGAALDIDGPNQEHQQWDEALHTPLGPRREKTLARVLQKTLNGCRNTKPSLKKASVIWLLCFLQFCGHEPEVQKHLPDCQAAFKICLSDRDEVVQEAASRGLGLVYEKGDRQLKDELVRDLVGSFSDNKPKLAGSVTTDTQLFEPGALPTGDGSITTYKDILSLASEVGDSSLVYRFMSLAANNSIWSSRAAFGRFGLSNIFSDSSVDGYLAENPKLYPKLYRYRFDPNPNVQRSMNDIWNALVKDSSSTIDKHFDAIMDDLLESILTKEWRVRQASCAAIADLVQGRTPDKYEKYLSQVWDKCFKVLDDIKDSVRVAAASLARVLTGILTRSLEAGESSMKNASAMLEHVLPFLLSTSGLESSAGDVQTFALTTLLQIIKKSNGKTLRPFIPELVERLLGLLSLLEPQAVNYIHLNASKYNLTEQKIDDMRLASVRGSPLMESIERCLDLVDEDTMKQLVPRIESAIKNAVGLPSKVGCSRILVTLSTRHSFLFTPYADSFLKLIEKSIHDRNETVSSSYGAAAGYVARVASEKQILATAAFCKRLYFESDDDRSRLAAGDIVFAMSKHAADRFTALAATLLPFVFVAKHDSHPHVRQLFADTWAEHAAGPRAVLLYVAEIVALVLLYLDSPRWVLKHTAARAVADAVVSMAAAGDDISRQNAEIVWPALDKAMSGKTWEGKEVVLEAFGKFVEKGRLLWSVDKRVGVQVQKVAVREAKRQNKAYRPFALRALGQVARVRDDLDMSEVVCEIVGGVVEELVGNEEDGDKMEIDGREDTAKDSAT</sequence>
<dbReference type="EMBL" id="KV750105">
    <property type="protein sequence ID" value="OCL06260.1"/>
    <property type="molecule type" value="Genomic_DNA"/>
</dbReference>
<comment type="subcellular location">
    <subcellularLocation>
        <location evidence="1">Cytoplasm</location>
    </subcellularLocation>
</comment>
<accession>A0A8E2JQU7</accession>
<feature type="domain" description="Proteasome adapter and scaffold protein ECM29 HEAT-repeat" evidence="6">
    <location>
        <begin position="1351"/>
        <end position="1512"/>
    </location>
</feature>
<keyword evidence="4 7" id="KW-0647">Proteasome</keyword>
<proteinExistence type="predicted"/>
<dbReference type="PANTHER" id="PTHR23346">
    <property type="entry name" value="TRANSLATIONAL ACTIVATOR GCN1-RELATED"/>
    <property type="match status" value="1"/>
</dbReference>
<organism evidence="7 8">
    <name type="scientific">Glonium stellatum</name>
    <dbReference type="NCBI Taxonomy" id="574774"/>
    <lineage>
        <taxon>Eukaryota</taxon>
        <taxon>Fungi</taxon>
        <taxon>Dikarya</taxon>
        <taxon>Ascomycota</taxon>
        <taxon>Pezizomycotina</taxon>
        <taxon>Dothideomycetes</taxon>
        <taxon>Pleosporomycetidae</taxon>
        <taxon>Gloniales</taxon>
        <taxon>Gloniaceae</taxon>
        <taxon>Glonium</taxon>
    </lineage>
</organism>
<dbReference type="GO" id="GO:0000502">
    <property type="term" value="C:proteasome complex"/>
    <property type="evidence" value="ECO:0007669"/>
    <property type="project" value="UniProtKB-KW"/>
</dbReference>
<name>A0A8E2JQU7_9PEZI</name>
<evidence type="ECO:0000256" key="3">
    <source>
        <dbReference type="ARBA" id="ARBA00022737"/>
    </source>
</evidence>
<dbReference type="InterPro" id="IPR011989">
    <property type="entry name" value="ARM-like"/>
</dbReference>
<dbReference type="InterPro" id="IPR055443">
    <property type="entry name" value="HEAT_ECM29"/>
</dbReference>
<evidence type="ECO:0000313" key="8">
    <source>
        <dbReference type="Proteomes" id="UP000250140"/>
    </source>
</evidence>
<dbReference type="GO" id="GO:0060090">
    <property type="term" value="F:molecular adaptor activity"/>
    <property type="evidence" value="ECO:0007669"/>
    <property type="project" value="InterPro"/>
</dbReference>
<dbReference type="Pfam" id="PF13001">
    <property type="entry name" value="ECM29_N"/>
    <property type="match status" value="1"/>
</dbReference>
<dbReference type="InterPro" id="IPR016024">
    <property type="entry name" value="ARM-type_fold"/>
</dbReference>
<dbReference type="Proteomes" id="UP000250140">
    <property type="component" value="Unassembled WGS sequence"/>
</dbReference>
<dbReference type="SUPFAM" id="SSF48371">
    <property type="entry name" value="ARM repeat"/>
    <property type="match status" value="3"/>
</dbReference>
<keyword evidence="8" id="KW-1185">Reference proteome</keyword>
<evidence type="ECO:0000259" key="6">
    <source>
        <dbReference type="Pfam" id="PF24492"/>
    </source>
</evidence>
<dbReference type="Pfam" id="PF23731">
    <property type="entry name" value="ARM_ECM29_C"/>
    <property type="match status" value="1"/>
</dbReference>
<dbReference type="GO" id="GO:0005634">
    <property type="term" value="C:nucleus"/>
    <property type="evidence" value="ECO:0007669"/>
    <property type="project" value="TreeGrafter"/>
</dbReference>
<reference evidence="7 8" key="1">
    <citation type="journal article" date="2016" name="Nat. Commun.">
        <title>Ectomycorrhizal ecology is imprinted in the genome of the dominant symbiotic fungus Cenococcum geophilum.</title>
        <authorList>
            <consortium name="DOE Joint Genome Institute"/>
            <person name="Peter M."/>
            <person name="Kohler A."/>
            <person name="Ohm R.A."/>
            <person name="Kuo A."/>
            <person name="Krutzmann J."/>
            <person name="Morin E."/>
            <person name="Arend M."/>
            <person name="Barry K.W."/>
            <person name="Binder M."/>
            <person name="Choi C."/>
            <person name="Clum A."/>
            <person name="Copeland A."/>
            <person name="Grisel N."/>
            <person name="Haridas S."/>
            <person name="Kipfer T."/>
            <person name="LaButti K."/>
            <person name="Lindquist E."/>
            <person name="Lipzen A."/>
            <person name="Maire R."/>
            <person name="Meier B."/>
            <person name="Mihaltcheva S."/>
            <person name="Molinier V."/>
            <person name="Murat C."/>
            <person name="Poggeler S."/>
            <person name="Quandt C.A."/>
            <person name="Sperisen C."/>
            <person name="Tritt A."/>
            <person name="Tisserant E."/>
            <person name="Crous P.W."/>
            <person name="Henrissat B."/>
            <person name="Nehls U."/>
            <person name="Egli S."/>
            <person name="Spatafora J.W."/>
            <person name="Grigoriev I.V."/>
            <person name="Martin F.M."/>
        </authorList>
    </citation>
    <scope>NUCLEOTIDE SEQUENCE [LARGE SCALE GENOMIC DNA]</scope>
    <source>
        <strain evidence="7 8">CBS 207.34</strain>
    </source>
</reference>
<keyword evidence="2" id="KW-0963">Cytoplasm</keyword>
<dbReference type="GO" id="GO:0036503">
    <property type="term" value="P:ERAD pathway"/>
    <property type="evidence" value="ECO:0007669"/>
    <property type="project" value="TreeGrafter"/>
</dbReference>
<evidence type="ECO:0000256" key="2">
    <source>
        <dbReference type="ARBA" id="ARBA00022490"/>
    </source>
</evidence>
<evidence type="ECO:0000256" key="4">
    <source>
        <dbReference type="ARBA" id="ARBA00022942"/>
    </source>
</evidence>
<dbReference type="GO" id="GO:0043248">
    <property type="term" value="P:proteasome assembly"/>
    <property type="evidence" value="ECO:0007669"/>
    <property type="project" value="InterPro"/>
</dbReference>
<dbReference type="PANTHER" id="PTHR23346:SF19">
    <property type="entry name" value="PROTEASOME ADAPTER AND SCAFFOLD PROTEIN ECM29"/>
    <property type="match status" value="1"/>
</dbReference>
<dbReference type="OrthoDB" id="16066at2759"/>
<evidence type="ECO:0000313" key="7">
    <source>
        <dbReference type="EMBL" id="OCL06260.1"/>
    </source>
</evidence>
<evidence type="ECO:0000256" key="1">
    <source>
        <dbReference type="ARBA" id="ARBA00004496"/>
    </source>
</evidence>
<protein>
    <submittedName>
        <fullName evidence="7">Major component of the proteasome</fullName>
    </submittedName>
</protein>
<feature type="domain" description="Proteasome component Ecm29 N-terminal" evidence="5">
    <location>
        <begin position="18"/>
        <end position="548"/>
    </location>
</feature>
<evidence type="ECO:0000259" key="5">
    <source>
        <dbReference type="Pfam" id="PF13001"/>
    </source>
</evidence>
<keyword evidence="3" id="KW-0677">Repeat</keyword>
<dbReference type="InterPro" id="IPR024372">
    <property type="entry name" value="Ecm29_N"/>
</dbReference>
<gene>
    <name evidence="7" type="ORF">AOQ84DRAFT_411622</name>
</gene>
<dbReference type="Gene3D" id="1.25.10.10">
    <property type="entry name" value="Leucine-rich Repeat Variant"/>
    <property type="match status" value="3"/>
</dbReference>